<dbReference type="PANTHER" id="PTHR42716">
    <property type="entry name" value="L-ASPARTATE OXIDASE"/>
    <property type="match status" value="1"/>
</dbReference>
<name>A0A1W6A072_9BACI</name>
<dbReference type="InterPro" id="IPR036188">
    <property type="entry name" value="FAD/NAD-bd_sf"/>
</dbReference>
<evidence type="ECO:0000256" key="7">
    <source>
        <dbReference type="ARBA" id="ARBA00022642"/>
    </source>
</evidence>
<evidence type="ECO:0000259" key="13">
    <source>
        <dbReference type="Pfam" id="PF00890"/>
    </source>
</evidence>
<dbReference type="EC" id="1.4.3.16" evidence="4 11"/>
<evidence type="ECO:0000313" key="16">
    <source>
        <dbReference type="Proteomes" id="UP000192527"/>
    </source>
</evidence>
<dbReference type="RefSeq" id="WP_085031540.1">
    <property type="nucleotide sequence ID" value="NZ_CP020772.1"/>
</dbReference>
<feature type="domain" description="FAD-dependent oxidoreductase 2 FAD-binding" evidence="13">
    <location>
        <begin position="5"/>
        <end position="371"/>
    </location>
</feature>
<sequence length="521" mass="57636">MNKADVIIVGSGIASLQLARHLRKDLNVIVLTKSKLRQSNSTYAQGGIAAALHEEDHPCAHYLDTMEAGRYMNDSSKTLQMTSEAPEIVHNLIQDGCVFDYDASGSLALGKEGAHSYNRIVHGGGDQTGRRIVEGLISKLSSNISIYENQFVFELVKDAAGECCGVRSKSPDGSHHLYTAPHVVLGTGGCGQLYTYTSNAETVTGDGMALAYLAGAELSDMEFIQFHPTLLFKNGETKGLVSEAVRGEGAELTDEKGNRLMQNIHPLKDLAPRHVVAQTIYAHLHKGGHVYLDIRSIPNFPKRFPTITSMCERNDISIEKGFIPVAPGCHFSMGGVSIDQLGRTTVSGLYAIGEAACSGVHGANRLASNSLLEALVYGKRLAHYINHNHLTHIQKPVERVYDHSPSSLPLPAREEIQRRMMDCVGIVRSEIDLLQHKNWLESFPIDEIPKFDLSLLTIEQANILLMLQTSHLITCSALEREESRGGHFRSDYPEEIELWKRKQIVQQRTLERRDTHEQIET</sequence>
<dbReference type="NCBIfam" id="NF005978">
    <property type="entry name" value="PRK08071.1"/>
    <property type="match status" value="1"/>
</dbReference>
<dbReference type="UniPathway" id="UPA00253">
    <property type="reaction ID" value="UER00326"/>
</dbReference>
<gene>
    <name evidence="15" type="ORF">HM131_20010</name>
</gene>
<accession>A0A1W6A072</accession>
<keyword evidence="6 12" id="KW-0285">Flavoprotein</keyword>
<comment type="subcellular location">
    <subcellularLocation>
        <location evidence="12">Cytoplasm</location>
    </subcellularLocation>
</comment>
<dbReference type="InterPro" id="IPR005288">
    <property type="entry name" value="NadB"/>
</dbReference>
<keyword evidence="7 12" id="KW-0662">Pyridine nucleotide biosynthesis</keyword>
<dbReference type="OrthoDB" id="9806724at2"/>
<keyword evidence="8 12" id="KW-0274">FAD</keyword>
<dbReference type="STRING" id="402384.HM131_20010"/>
<evidence type="ECO:0000256" key="1">
    <source>
        <dbReference type="ARBA" id="ARBA00001974"/>
    </source>
</evidence>
<evidence type="ECO:0000256" key="5">
    <source>
        <dbReference type="ARBA" id="ARBA00021901"/>
    </source>
</evidence>
<evidence type="ECO:0000256" key="8">
    <source>
        <dbReference type="ARBA" id="ARBA00022827"/>
    </source>
</evidence>
<comment type="cofactor">
    <cofactor evidence="1 12">
        <name>FAD</name>
        <dbReference type="ChEBI" id="CHEBI:57692"/>
    </cofactor>
</comment>
<dbReference type="InterPro" id="IPR015939">
    <property type="entry name" value="Fum_Rdtase/Succ_DH_flav-like_C"/>
</dbReference>
<dbReference type="SUPFAM" id="SSF51905">
    <property type="entry name" value="FAD/NAD(P)-binding domain"/>
    <property type="match status" value="1"/>
</dbReference>
<dbReference type="FunFam" id="3.90.700.10:FF:000002">
    <property type="entry name" value="L-aspartate oxidase"/>
    <property type="match status" value="1"/>
</dbReference>
<evidence type="ECO:0000256" key="9">
    <source>
        <dbReference type="ARBA" id="ARBA00023002"/>
    </source>
</evidence>
<comment type="similarity">
    <text evidence="3 12">Belongs to the FAD-dependent oxidoreductase 2 family. NadB subfamily.</text>
</comment>
<evidence type="ECO:0000313" key="15">
    <source>
        <dbReference type="EMBL" id="ARI78968.1"/>
    </source>
</evidence>
<keyword evidence="16" id="KW-1185">Reference proteome</keyword>
<dbReference type="GO" id="GO:0033765">
    <property type="term" value="F:steroid dehydrogenase activity, acting on the CH-CH group of donors"/>
    <property type="evidence" value="ECO:0007669"/>
    <property type="project" value="UniProtKB-ARBA"/>
</dbReference>
<dbReference type="InterPro" id="IPR003953">
    <property type="entry name" value="FAD-dep_OxRdtase_2_FAD-bd"/>
</dbReference>
<evidence type="ECO:0000256" key="2">
    <source>
        <dbReference type="ARBA" id="ARBA00004950"/>
    </source>
</evidence>
<evidence type="ECO:0000256" key="12">
    <source>
        <dbReference type="RuleBase" id="RU362049"/>
    </source>
</evidence>
<keyword evidence="9 12" id="KW-0560">Oxidoreductase</keyword>
<proteinExistence type="inferred from homology"/>
<dbReference type="GO" id="GO:0005737">
    <property type="term" value="C:cytoplasm"/>
    <property type="evidence" value="ECO:0007669"/>
    <property type="project" value="UniProtKB-SubCell"/>
</dbReference>
<evidence type="ECO:0000256" key="10">
    <source>
        <dbReference type="ARBA" id="ARBA00048305"/>
    </source>
</evidence>
<dbReference type="GO" id="GO:0008734">
    <property type="term" value="F:L-aspartate oxidase activity"/>
    <property type="evidence" value="ECO:0007669"/>
    <property type="project" value="UniProtKB-UniRule"/>
</dbReference>
<dbReference type="InterPro" id="IPR037099">
    <property type="entry name" value="Fum_R/Succ_DH_flav-like_C_sf"/>
</dbReference>
<dbReference type="Proteomes" id="UP000192527">
    <property type="component" value="Chromosome"/>
</dbReference>
<dbReference type="NCBIfam" id="TIGR00551">
    <property type="entry name" value="nadB"/>
    <property type="match status" value="1"/>
</dbReference>
<organism evidence="15 16">
    <name type="scientific">Halobacillus mangrovi</name>
    <dbReference type="NCBI Taxonomy" id="402384"/>
    <lineage>
        <taxon>Bacteria</taxon>
        <taxon>Bacillati</taxon>
        <taxon>Bacillota</taxon>
        <taxon>Bacilli</taxon>
        <taxon>Bacillales</taxon>
        <taxon>Bacillaceae</taxon>
        <taxon>Halobacillus</taxon>
    </lineage>
</organism>
<dbReference type="Gene3D" id="3.90.700.10">
    <property type="entry name" value="Succinate dehydrogenase/fumarate reductase flavoprotein, catalytic domain"/>
    <property type="match status" value="1"/>
</dbReference>
<dbReference type="SUPFAM" id="SSF56425">
    <property type="entry name" value="Succinate dehydrogenase/fumarate reductase flavoprotein, catalytic domain"/>
    <property type="match status" value="1"/>
</dbReference>
<dbReference type="Pfam" id="PF00890">
    <property type="entry name" value="FAD_binding_2"/>
    <property type="match status" value="1"/>
</dbReference>
<evidence type="ECO:0000256" key="4">
    <source>
        <dbReference type="ARBA" id="ARBA00012173"/>
    </source>
</evidence>
<dbReference type="Gene3D" id="1.20.58.100">
    <property type="entry name" value="Fumarate reductase/succinate dehydrogenase flavoprotein-like, C-terminal domain"/>
    <property type="match status" value="1"/>
</dbReference>
<evidence type="ECO:0000259" key="14">
    <source>
        <dbReference type="Pfam" id="PF02910"/>
    </source>
</evidence>
<dbReference type="AlphaFoldDB" id="A0A1W6A072"/>
<comment type="function">
    <text evidence="12">Catalyzes the oxidation of L-aspartate to iminoaspartate.</text>
</comment>
<reference evidence="15 16" key="1">
    <citation type="submission" date="2017-04" db="EMBL/GenBank/DDBJ databases">
        <title>The whole genome sequencing and assembly of Halobacillus mangrovi strain.</title>
        <authorList>
            <person name="Lee S.-J."/>
            <person name="Park M.-K."/>
            <person name="Kim J.-Y."/>
            <person name="Lee Y.-J."/>
            <person name="Yi H."/>
            <person name="Bahn Y.-S."/>
            <person name="Kim J.F."/>
            <person name="Lee D.-W."/>
        </authorList>
    </citation>
    <scope>NUCLEOTIDE SEQUENCE [LARGE SCALE GENOMIC DNA]</scope>
    <source>
        <strain evidence="15 16">KTB 131</strain>
    </source>
</reference>
<dbReference type="PANTHER" id="PTHR42716:SF2">
    <property type="entry name" value="L-ASPARTATE OXIDASE, CHLOROPLASTIC"/>
    <property type="match status" value="1"/>
</dbReference>
<protein>
    <recommendedName>
        <fullName evidence="5 11">L-aspartate oxidase</fullName>
        <ecNumber evidence="4 11">1.4.3.16</ecNumber>
    </recommendedName>
</protein>
<comment type="pathway">
    <text evidence="2 12">Cofactor biosynthesis; NAD(+) biosynthesis; iminoaspartate from L-aspartate (oxidase route): step 1/1.</text>
</comment>
<dbReference type="EMBL" id="CP020772">
    <property type="protein sequence ID" value="ARI78968.1"/>
    <property type="molecule type" value="Genomic_DNA"/>
</dbReference>
<dbReference type="KEGG" id="hmn:HM131_20010"/>
<dbReference type="InterPro" id="IPR027477">
    <property type="entry name" value="Succ_DH/fumarate_Rdtase_cat_sf"/>
</dbReference>
<dbReference type="GO" id="GO:0034628">
    <property type="term" value="P:'de novo' NAD+ biosynthetic process from L-aspartate"/>
    <property type="evidence" value="ECO:0007669"/>
    <property type="project" value="TreeGrafter"/>
</dbReference>
<dbReference type="SUPFAM" id="SSF46977">
    <property type="entry name" value="Succinate dehydrogenase/fumarate reductase flavoprotein C-terminal domain"/>
    <property type="match status" value="1"/>
</dbReference>
<feature type="domain" description="Fumarate reductase/succinate dehydrogenase flavoprotein-like C-terminal" evidence="14">
    <location>
        <begin position="414"/>
        <end position="505"/>
    </location>
</feature>
<dbReference type="Gene3D" id="3.50.50.60">
    <property type="entry name" value="FAD/NAD(P)-binding domain"/>
    <property type="match status" value="1"/>
</dbReference>
<dbReference type="Pfam" id="PF02910">
    <property type="entry name" value="Succ_DH_flav_C"/>
    <property type="match status" value="1"/>
</dbReference>
<evidence type="ECO:0000256" key="3">
    <source>
        <dbReference type="ARBA" id="ARBA00008562"/>
    </source>
</evidence>
<evidence type="ECO:0000256" key="6">
    <source>
        <dbReference type="ARBA" id="ARBA00022630"/>
    </source>
</evidence>
<evidence type="ECO:0000256" key="11">
    <source>
        <dbReference type="NCBIfam" id="TIGR00551"/>
    </source>
</evidence>
<comment type="catalytic activity">
    <reaction evidence="10">
        <text>L-aspartate + O2 = iminosuccinate + H2O2</text>
        <dbReference type="Rhea" id="RHEA:25876"/>
        <dbReference type="ChEBI" id="CHEBI:15379"/>
        <dbReference type="ChEBI" id="CHEBI:16240"/>
        <dbReference type="ChEBI" id="CHEBI:29991"/>
        <dbReference type="ChEBI" id="CHEBI:77875"/>
        <dbReference type="EC" id="1.4.3.16"/>
    </reaction>
    <physiologicalReaction direction="left-to-right" evidence="10">
        <dbReference type="Rhea" id="RHEA:25877"/>
    </physiologicalReaction>
</comment>